<evidence type="ECO:0008006" key="4">
    <source>
        <dbReference type="Google" id="ProtNLM"/>
    </source>
</evidence>
<dbReference type="Proteomes" id="UP000015453">
    <property type="component" value="Unassembled WGS sequence"/>
</dbReference>
<sequence length="192" mass="21374">MARVEVVEDGVEFPEKRKLDLSIAQPEEKADSDKRQRTEFLAGKNGFVSTNAAEDVEKSEDGGDASEEKEEFQEDDCEYNVGEEEEEEEEEDGDEEFKIVDAKGKGIVVDDKGKGKMVQENSEDEDSDCQNDDDDDDDSSDDSDGDFSDGLDDGDDDDPLAEVDLNNILPSRTRQRRVQPGIHIVNDKDNGD</sequence>
<dbReference type="PANTHER" id="PTHR36899">
    <property type="entry name" value="OS04G0395700 PROTEIN"/>
    <property type="match status" value="1"/>
</dbReference>
<dbReference type="EMBL" id="AUSU01001800">
    <property type="protein sequence ID" value="EPS70159.1"/>
    <property type="molecule type" value="Genomic_DNA"/>
</dbReference>
<protein>
    <recommendedName>
        <fullName evidence="4">Histone chaperone domain-containing protein</fullName>
    </recommendedName>
</protein>
<feature type="compositionally biased region" description="Basic and acidic residues" evidence="1">
    <location>
        <begin position="24"/>
        <end position="38"/>
    </location>
</feature>
<organism evidence="2 3">
    <name type="scientific">Genlisea aurea</name>
    <dbReference type="NCBI Taxonomy" id="192259"/>
    <lineage>
        <taxon>Eukaryota</taxon>
        <taxon>Viridiplantae</taxon>
        <taxon>Streptophyta</taxon>
        <taxon>Embryophyta</taxon>
        <taxon>Tracheophyta</taxon>
        <taxon>Spermatophyta</taxon>
        <taxon>Magnoliopsida</taxon>
        <taxon>eudicotyledons</taxon>
        <taxon>Gunneridae</taxon>
        <taxon>Pentapetalae</taxon>
        <taxon>asterids</taxon>
        <taxon>lamiids</taxon>
        <taxon>Lamiales</taxon>
        <taxon>Lentibulariaceae</taxon>
        <taxon>Genlisea</taxon>
    </lineage>
</organism>
<comment type="caution">
    <text evidence="2">The sequence shown here is derived from an EMBL/GenBank/DDBJ whole genome shotgun (WGS) entry which is preliminary data.</text>
</comment>
<reference evidence="2 3" key="1">
    <citation type="journal article" date="2013" name="BMC Genomics">
        <title>The miniature genome of a carnivorous plant Genlisea aurea contains a low number of genes and short non-coding sequences.</title>
        <authorList>
            <person name="Leushkin E.V."/>
            <person name="Sutormin R.A."/>
            <person name="Nabieva E.R."/>
            <person name="Penin A.A."/>
            <person name="Kondrashov A.S."/>
            <person name="Logacheva M.D."/>
        </authorList>
    </citation>
    <scope>NUCLEOTIDE SEQUENCE [LARGE SCALE GENOMIC DNA]</scope>
</reference>
<evidence type="ECO:0000256" key="1">
    <source>
        <dbReference type="SAM" id="MobiDB-lite"/>
    </source>
</evidence>
<feature type="compositionally biased region" description="Acidic residues" evidence="1">
    <location>
        <begin position="121"/>
        <end position="161"/>
    </location>
</feature>
<evidence type="ECO:0000313" key="2">
    <source>
        <dbReference type="EMBL" id="EPS70159.1"/>
    </source>
</evidence>
<dbReference type="OrthoDB" id="696786at2759"/>
<name>S8CSC1_9LAMI</name>
<dbReference type="AlphaFoldDB" id="S8CSC1"/>
<proteinExistence type="predicted"/>
<accession>S8CSC1</accession>
<keyword evidence="3" id="KW-1185">Reference proteome</keyword>
<feature type="compositionally biased region" description="Basic and acidic residues" evidence="1">
    <location>
        <begin position="96"/>
        <end position="114"/>
    </location>
</feature>
<dbReference type="PANTHER" id="PTHR36899:SF3">
    <property type="entry name" value="F13K23.8 PROTEIN"/>
    <property type="match status" value="1"/>
</dbReference>
<evidence type="ECO:0000313" key="3">
    <source>
        <dbReference type="Proteomes" id="UP000015453"/>
    </source>
</evidence>
<feature type="region of interest" description="Disordered" evidence="1">
    <location>
        <begin position="24"/>
        <end position="192"/>
    </location>
</feature>
<gene>
    <name evidence="2" type="ORF">M569_04604</name>
</gene>
<feature type="compositionally biased region" description="Acidic residues" evidence="1">
    <location>
        <begin position="62"/>
        <end position="95"/>
    </location>
</feature>